<dbReference type="RefSeq" id="WP_068717466.1">
    <property type="nucleotide sequence ID" value="NZ_LWDV01000009.1"/>
</dbReference>
<feature type="domain" description="PNPLA" evidence="5">
    <location>
        <begin position="7"/>
        <end position="165"/>
    </location>
</feature>
<dbReference type="PROSITE" id="PS51635">
    <property type="entry name" value="PNPLA"/>
    <property type="match status" value="1"/>
</dbReference>
<comment type="caution">
    <text evidence="6">The sequence shown here is derived from an EMBL/GenBank/DDBJ whole genome shotgun (WGS) entry which is preliminary data.</text>
</comment>
<reference evidence="6 7" key="2">
    <citation type="submission" date="2016-08" db="EMBL/GenBank/DDBJ databases">
        <title>Orenia metallireducens sp. nov. strain Z6, a Novel Metal-reducing Firmicute from the Deep Subsurface.</title>
        <authorList>
            <person name="Maxim B.I."/>
            <person name="Kenneth K."/>
            <person name="Flynn T.M."/>
            <person name="Oloughlin E.J."/>
            <person name="Locke R.A."/>
            <person name="Weber J.R."/>
            <person name="Egan S.M."/>
            <person name="Mackie R.I."/>
            <person name="Cann I.K."/>
        </authorList>
    </citation>
    <scope>NUCLEOTIDE SEQUENCE [LARGE SCALE GENOMIC DNA]</scope>
    <source>
        <strain evidence="6 7">Z6</strain>
    </source>
</reference>
<reference evidence="7" key="1">
    <citation type="submission" date="2016-07" db="EMBL/GenBank/DDBJ databases">
        <authorList>
            <person name="Florea S."/>
            <person name="Webb J.S."/>
            <person name="Jaromczyk J."/>
            <person name="Schardl C.L."/>
        </authorList>
    </citation>
    <scope>NUCLEOTIDE SEQUENCE [LARGE SCALE GENOMIC DNA]</scope>
    <source>
        <strain evidence="7">Z6</strain>
    </source>
</reference>
<gene>
    <name evidence="6" type="ORF">U472_08465</name>
</gene>
<dbReference type="Pfam" id="PF01734">
    <property type="entry name" value="Patatin"/>
    <property type="match status" value="1"/>
</dbReference>
<keyword evidence="3 4" id="KW-0443">Lipid metabolism</keyword>
<organism evidence="6 7">
    <name type="scientific">Orenia metallireducens</name>
    <dbReference type="NCBI Taxonomy" id="1413210"/>
    <lineage>
        <taxon>Bacteria</taxon>
        <taxon>Bacillati</taxon>
        <taxon>Bacillota</taxon>
        <taxon>Clostridia</taxon>
        <taxon>Halanaerobiales</taxon>
        <taxon>Halobacteroidaceae</taxon>
        <taxon>Orenia</taxon>
    </lineage>
</organism>
<evidence type="ECO:0000259" key="5">
    <source>
        <dbReference type="PROSITE" id="PS51635"/>
    </source>
</evidence>
<name>A0A1C0A738_9FIRM</name>
<dbReference type="InterPro" id="IPR002641">
    <property type="entry name" value="PNPLA_dom"/>
</dbReference>
<protein>
    <submittedName>
        <fullName evidence="6">Esterase</fullName>
    </submittedName>
</protein>
<dbReference type="OrthoDB" id="9770965at2"/>
<dbReference type="PANTHER" id="PTHR14226:SF76">
    <property type="entry name" value="NTE FAMILY PROTEIN RSSA"/>
    <property type="match status" value="1"/>
</dbReference>
<evidence type="ECO:0000313" key="6">
    <source>
        <dbReference type="EMBL" id="OCL26042.1"/>
    </source>
</evidence>
<evidence type="ECO:0000256" key="1">
    <source>
        <dbReference type="ARBA" id="ARBA00022801"/>
    </source>
</evidence>
<dbReference type="Gene3D" id="3.40.1090.10">
    <property type="entry name" value="Cytosolic phospholipase A2 catalytic domain"/>
    <property type="match status" value="1"/>
</dbReference>
<dbReference type="GO" id="GO:0016042">
    <property type="term" value="P:lipid catabolic process"/>
    <property type="evidence" value="ECO:0007669"/>
    <property type="project" value="UniProtKB-UniRule"/>
</dbReference>
<comment type="caution">
    <text evidence="4">Lacks conserved residue(s) required for the propagation of feature annotation.</text>
</comment>
<evidence type="ECO:0000256" key="3">
    <source>
        <dbReference type="ARBA" id="ARBA00023098"/>
    </source>
</evidence>
<dbReference type="InterPro" id="IPR016035">
    <property type="entry name" value="Acyl_Trfase/lysoPLipase"/>
</dbReference>
<sequence length="267" mass="29006">MKPTLGVALGAGSARGLAHLGALKAFEEEGIEIDYLGGTSMGSVIGGFYAAGLSLNRLERLAIHLKWEHLTDITVPRKGLIAGNKVKEFFELLTHRKNFEDLNLPFVAVAADIEKGEEVVIKEGLVADGIRASMSIPGVYVPYELDGRVLVDGAVLNRVPVTPVREMGADIVVGVEVSYNVINGTKVNNIFDVIINSIDIMQQEIAEHKNTGADILIIPEVGHIPTTGLDQAEECIKLGYQATKESIPKIKKLIEEWSLDEASQQRR</sequence>
<dbReference type="SUPFAM" id="SSF52151">
    <property type="entry name" value="FabD/lysophospholipase-like"/>
    <property type="match status" value="1"/>
</dbReference>
<feature type="short sequence motif" description="GXSXG" evidence="4">
    <location>
        <begin position="38"/>
        <end position="42"/>
    </location>
</feature>
<dbReference type="Proteomes" id="UP000093514">
    <property type="component" value="Unassembled WGS sequence"/>
</dbReference>
<feature type="active site" description="Nucleophile" evidence="4">
    <location>
        <position position="40"/>
    </location>
</feature>
<feature type="short sequence motif" description="DGA/G" evidence="4">
    <location>
        <begin position="152"/>
        <end position="154"/>
    </location>
</feature>
<feature type="active site" description="Proton acceptor" evidence="4">
    <location>
        <position position="152"/>
    </location>
</feature>
<keyword evidence="1 4" id="KW-0378">Hydrolase</keyword>
<keyword evidence="2 4" id="KW-0442">Lipid degradation</keyword>
<evidence type="ECO:0000256" key="4">
    <source>
        <dbReference type="PROSITE-ProRule" id="PRU01161"/>
    </source>
</evidence>
<dbReference type="CDD" id="cd07205">
    <property type="entry name" value="Pat_PNPLA6_PNPLA7_NTE1_like"/>
    <property type="match status" value="1"/>
</dbReference>
<dbReference type="GO" id="GO:0016787">
    <property type="term" value="F:hydrolase activity"/>
    <property type="evidence" value="ECO:0007669"/>
    <property type="project" value="UniProtKB-UniRule"/>
</dbReference>
<dbReference type="InterPro" id="IPR050301">
    <property type="entry name" value="NTE"/>
</dbReference>
<dbReference type="EMBL" id="LWDV01000009">
    <property type="protein sequence ID" value="OCL26042.1"/>
    <property type="molecule type" value="Genomic_DNA"/>
</dbReference>
<evidence type="ECO:0000256" key="2">
    <source>
        <dbReference type="ARBA" id="ARBA00022963"/>
    </source>
</evidence>
<proteinExistence type="predicted"/>
<dbReference type="AlphaFoldDB" id="A0A1C0A738"/>
<evidence type="ECO:0000313" key="7">
    <source>
        <dbReference type="Proteomes" id="UP000093514"/>
    </source>
</evidence>
<dbReference type="PANTHER" id="PTHR14226">
    <property type="entry name" value="NEUROPATHY TARGET ESTERASE/SWISS CHEESE D.MELANOGASTER"/>
    <property type="match status" value="1"/>
</dbReference>
<accession>A0A1C0A738</accession>
<keyword evidence="7" id="KW-1185">Reference proteome</keyword>